<dbReference type="GO" id="GO:0016791">
    <property type="term" value="F:phosphatase activity"/>
    <property type="evidence" value="ECO:0007669"/>
    <property type="project" value="TreeGrafter"/>
</dbReference>
<dbReference type="PANTHER" id="PTHR10000:SF8">
    <property type="entry name" value="HAD SUPERFAMILY HYDROLASE-LIKE, TYPE 3"/>
    <property type="match status" value="1"/>
</dbReference>
<reference evidence="1 2" key="1">
    <citation type="journal article" date="2015" name="Genome Announc.">
        <title>Expanding the biotechnology potential of lactobacilli through comparative genomics of 213 strains and associated genera.</title>
        <authorList>
            <person name="Sun Z."/>
            <person name="Harris H.M."/>
            <person name="McCann A."/>
            <person name="Guo C."/>
            <person name="Argimon S."/>
            <person name="Zhang W."/>
            <person name="Yang X."/>
            <person name="Jeffery I.B."/>
            <person name="Cooney J.C."/>
            <person name="Kagawa T.F."/>
            <person name="Liu W."/>
            <person name="Song Y."/>
            <person name="Salvetti E."/>
            <person name="Wrobel A."/>
            <person name="Rasinkangas P."/>
            <person name="Parkhill J."/>
            <person name="Rea M.C."/>
            <person name="O'Sullivan O."/>
            <person name="Ritari J."/>
            <person name="Douillard F.P."/>
            <person name="Paul Ross R."/>
            <person name="Yang R."/>
            <person name="Briner A.E."/>
            <person name="Felis G.E."/>
            <person name="de Vos W.M."/>
            <person name="Barrangou R."/>
            <person name="Klaenhammer T.R."/>
            <person name="Caufield P.W."/>
            <person name="Cui Y."/>
            <person name="Zhang H."/>
            <person name="O'Toole P.W."/>
        </authorList>
    </citation>
    <scope>NUCLEOTIDE SEQUENCE [LARGE SCALE GENOMIC DNA]</scope>
    <source>
        <strain evidence="1 2">DSM 20003</strain>
    </source>
</reference>
<accession>A0A0R1H9R6</accession>
<dbReference type="InterPro" id="IPR023214">
    <property type="entry name" value="HAD_sf"/>
</dbReference>
<dbReference type="EMBL" id="AZDA01000016">
    <property type="protein sequence ID" value="KRK40330.1"/>
    <property type="molecule type" value="Genomic_DNA"/>
</dbReference>
<dbReference type="GO" id="GO:0000287">
    <property type="term" value="F:magnesium ion binding"/>
    <property type="evidence" value="ECO:0007669"/>
    <property type="project" value="TreeGrafter"/>
</dbReference>
<gene>
    <name evidence="1" type="ORF">FC07_GL000960</name>
</gene>
<dbReference type="NCBIfam" id="TIGR01484">
    <property type="entry name" value="HAD-SF-IIB"/>
    <property type="match status" value="1"/>
</dbReference>
<dbReference type="STRING" id="1423726.FC07_GL000960"/>
<dbReference type="Gene3D" id="3.40.50.1000">
    <property type="entry name" value="HAD superfamily/HAD-like"/>
    <property type="match status" value="1"/>
</dbReference>
<proteinExistence type="predicted"/>
<dbReference type="AlphaFoldDB" id="A0A0R1H9R6"/>
<dbReference type="Gene3D" id="3.30.1240.10">
    <property type="match status" value="1"/>
</dbReference>
<evidence type="ECO:0000313" key="1">
    <source>
        <dbReference type="EMBL" id="KRK40330.1"/>
    </source>
</evidence>
<evidence type="ECO:0000313" key="2">
    <source>
        <dbReference type="Proteomes" id="UP000051461"/>
    </source>
</evidence>
<dbReference type="Pfam" id="PF08282">
    <property type="entry name" value="Hydrolase_3"/>
    <property type="match status" value="1"/>
</dbReference>
<comment type="caution">
    <text evidence="1">The sequence shown here is derived from an EMBL/GenBank/DDBJ whole genome shotgun (WGS) entry which is preliminary data.</text>
</comment>
<organism evidence="1 2">
    <name type="scientific">Loigolactobacillus bifermentans DSM 20003</name>
    <dbReference type="NCBI Taxonomy" id="1423726"/>
    <lineage>
        <taxon>Bacteria</taxon>
        <taxon>Bacillati</taxon>
        <taxon>Bacillota</taxon>
        <taxon>Bacilli</taxon>
        <taxon>Lactobacillales</taxon>
        <taxon>Lactobacillaceae</taxon>
        <taxon>Loigolactobacillus</taxon>
    </lineage>
</organism>
<dbReference type="Proteomes" id="UP000051461">
    <property type="component" value="Unassembled WGS sequence"/>
</dbReference>
<keyword evidence="2" id="KW-1185">Reference proteome</keyword>
<dbReference type="PATRIC" id="fig|1423726.3.peg.994"/>
<name>A0A0R1H9R6_9LACO</name>
<sequence>MDVRNLKKYFFFDIDGTLTDNRTKQVVPSVKPTLQALQAAGHFVTLATGRAYYKAQPFMQAMGLHNMLCAGGGALVLNDQLLYNRPLNLTKAQALIQQATDLGYGVLVAPADSDAVYASNDLFRQQAGPRQEPTTYHIDPQFDYRQLSQIFKIYVAIPQAEEARLTLKDSLGYLRFEAPYLVFQYDEKHRGILEVMAQLQAPVTDVVVFGDGMNDRVMFDPQWTSIAMGNAVPALKAMADYVTLKNTDDGILAACQHFNWLPEK</sequence>
<dbReference type="GO" id="GO:0005829">
    <property type="term" value="C:cytosol"/>
    <property type="evidence" value="ECO:0007669"/>
    <property type="project" value="TreeGrafter"/>
</dbReference>
<dbReference type="PANTHER" id="PTHR10000">
    <property type="entry name" value="PHOSPHOSERINE PHOSPHATASE"/>
    <property type="match status" value="1"/>
</dbReference>
<dbReference type="InterPro" id="IPR036412">
    <property type="entry name" value="HAD-like_sf"/>
</dbReference>
<protein>
    <submittedName>
        <fullName evidence="1">Uncharacterized protein</fullName>
    </submittedName>
</protein>
<dbReference type="InterPro" id="IPR006379">
    <property type="entry name" value="HAD-SF_hydro_IIB"/>
</dbReference>
<dbReference type="SUPFAM" id="SSF56784">
    <property type="entry name" value="HAD-like"/>
    <property type="match status" value="1"/>
</dbReference>